<dbReference type="Proteomes" id="UP000019489">
    <property type="component" value="Unassembled WGS sequence"/>
</dbReference>
<dbReference type="InterPro" id="IPR050482">
    <property type="entry name" value="Sensor_HK_TwoCompSys"/>
</dbReference>
<feature type="domain" description="Histidine kinase/HSP90-like ATPase" evidence="11">
    <location>
        <begin position="593"/>
        <end position="712"/>
    </location>
</feature>
<dbReference type="InterPro" id="IPR003594">
    <property type="entry name" value="HATPase_dom"/>
</dbReference>
<keyword evidence="10" id="KW-1133">Transmembrane helix</keyword>
<feature type="region of interest" description="Disordered" evidence="9">
    <location>
        <begin position="625"/>
        <end position="651"/>
    </location>
</feature>
<dbReference type="STRING" id="1386089.N865_11165"/>
<dbReference type="GO" id="GO:0016020">
    <property type="term" value="C:membrane"/>
    <property type="evidence" value="ECO:0007669"/>
    <property type="project" value="InterPro"/>
</dbReference>
<keyword evidence="7" id="KW-0067">ATP-binding</keyword>
<dbReference type="PANTHER" id="PTHR24421:SF10">
    <property type="entry name" value="NITRATE_NITRITE SENSOR PROTEIN NARQ"/>
    <property type="match status" value="1"/>
</dbReference>
<dbReference type="EC" id="2.7.13.3" evidence="2"/>
<evidence type="ECO:0000256" key="7">
    <source>
        <dbReference type="ARBA" id="ARBA00022840"/>
    </source>
</evidence>
<keyword evidence="13" id="KW-1185">Reference proteome</keyword>
<dbReference type="SMART" id="SM00387">
    <property type="entry name" value="HATPase_c"/>
    <property type="match status" value="1"/>
</dbReference>
<evidence type="ECO:0000256" key="2">
    <source>
        <dbReference type="ARBA" id="ARBA00012438"/>
    </source>
</evidence>
<gene>
    <name evidence="12" type="ORF">N865_11165</name>
</gene>
<keyword evidence="10" id="KW-0472">Membrane</keyword>
<evidence type="ECO:0000313" key="13">
    <source>
        <dbReference type="Proteomes" id="UP000019489"/>
    </source>
</evidence>
<keyword evidence="6 12" id="KW-0418">Kinase</keyword>
<feature type="transmembrane region" description="Helical" evidence="10">
    <location>
        <begin position="264"/>
        <end position="283"/>
    </location>
</feature>
<dbReference type="Gene3D" id="3.30.565.10">
    <property type="entry name" value="Histidine kinase-like ATPase, C-terminal domain"/>
    <property type="match status" value="1"/>
</dbReference>
<evidence type="ECO:0000256" key="8">
    <source>
        <dbReference type="ARBA" id="ARBA00023012"/>
    </source>
</evidence>
<evidence type="ECO:0000256" key="1">
    <source>
        <dbReference type="ARBA" id="ARBA00000085"/>
    </source>
</evidence>
<evidence type="ECO:0000256" key="4">
    <source>
        <dbReference type="ARBA" id="ARBA00022679"/>
    </source>
</evidence>
<feature type="compositionally biased region" description="Polar residues" evidence="9">
    <location>
        <begin position="728"/>
        <end position="737"/>
    </location>
</feature>
<feature type="transmembrane region" description="Helical" evidence="10">
    <location>
        <begin position="237"/>
        <end position="258"/>
    </location>
</feature>
<dbReference type="AlphaFoldDB" id="W9G4X2"/>
<feature type="transmembrane region" description="Helical" evidence="10">
    <location>
        <begin position="115"/>
        <end position="137"/>
    </location>
</feature>
<dbReference type="GO" id="GO:0000155">
    <property type="term" value="F:phosphorelay sensor kinase activity"/>
    <property type="evidence" value="ECO:0007669"/>
    <property type="project" value="InterPro"/>
</dbReference>
<protein>
    <recommendedName>
        <fullName evidence="2">histidine kinase</fullName>
        <ecNumber evidence="2">2.7.13.3</ecNumber>
    </recommendedName>
</protein>
<reference evidence="12 13" key="1">
    <citation type="submission" date="2013-08" db="EMBL/GenBank/DDBJ databases">
        <title>Intrasporangium oryzae NRRL B-24470.</title>
        <authorList>
            <person name="Liu H."/>
            <person name="Wang G."/>
        </authorList>
    </citation>
    <scope>NUCLEOTIDE SEQUENCE [LARGE SCALE GENOMIC DNA]</scope>
    <source>
        <strain evidence="12 13">NRRL B-24470</strain>
    </source>
</reference>
<feature type="region of interest" description="Disordered" evidence="9">
    <location>
        <begin position="714"/>
        <end position="737"/>
    </location>
</feature>
<keyword evidence="4" id="KW-0808">Transferase</keyword>
<feature type="transmembrane region" description="Helical" evidence="10">
    <location>
        <begin position="149"/>
        <end position="168"/>
    </location>
</feature>
<feature type="compositionally biased region" description="Basic and acidic residues" evidence="9">
    <location>
        <begin position="629"/>
        <end position="640"/>
    </location>
</feature>
<dbReference type="Gene3D" id="1.20.5.1930">
    <property type="match status" value="1"/>
</dbReference>
<dbReference type="InterPro" id="IPR011712">
    <property type="entry name" value="Sig_transdc_His_kin_sub3_dim/P"/>
</dbReference>
<feature type="transmembrane region" description="Helical" evidence="10">
    <location>
        <begin position="18"/>
        <end position="39"/>
    </location>
</feature>
<evidence type="ECO:0000256" key="10">
    <source>
        <dbReference type="SAM" id="Phobius"/>
    </source>
</evidence>
<feature type="transmembrane region" description="Helical" evidence="10">
    <location>
        <begin position="51"/>
        <end position="69"/>
    </location>
</feature>
<evidence type="ECO:0000313" key="12">
    <source>
        <dbReference type="EMBL" id="EWT01191.1"/>
    </source>
</evidence>
<evidence type="ECO:0000256" key="6">
    <source>
        <dbReference type="ARBA" id="ARBA00022777"/>
    </source>
</evidence>
<evidence type="ECO:0000256" key="5">
    <source>
        <dbReference type="ARBA" id="ARBA00022741"/>
    </source>
</evidence>
<dbReference type="EMBL" id="AWSA01000026">
    <property type="protein sequence ID" value="EWT01191.1"/>
    <property type="molecule type" value="Genomic_DNA"/>
</dbReference>
<comment type="caution">
    <text evidence="12">The sequence shown here is derived from an EMBL/GenBank/DDBJ whole genome shotgun (WGS) entry which is preliminary data.</text>
</comment>
<keyword evidence="3" id="KW-0597">Phosphoprotein</keyword>
<proteinExistence type="predicted"/>
<evidence type="ECO:0000259" key="11">
    <source>
        <dbReference type="SMART" id="SM00387"/>
    </source>
</evidence>
<dbReference type="Pfam" id="PF02518">
    <property type="entry name" value="HATPase_c"/>
    <property type="match status" value="1"/>
</dbReference>
<accession>W9G4X2</accession>
<sequence length="737" mass="77554">MCPVISESDAARGSRTGAVLTALALVLTALTIALDIANAGHVPEAAELEPGWLGALTGLAQVVPGALLLRQLPRHPVAWILVASGTFWVVDSFCGAWTAFAVYTNPGLPGAAATFYVYQRLGAALLLGLPLLLLVFPDGRLPHAPTWRRLSVASIVLTALLPVLLAVVPTETATRFTQQPLEEQLAQLGVDPFSISAPYPIWQALLTLAYTGIFLSLVVPLAVVVHRYRAAGDIGRAQLRWLVWAGVVDLVAIVAGLLTPSPVAGVLLALAVGCTSAAVVVAVTRHRLYAVDRLISATVLYAVLAAAVVLVDAVVFALAGAVLGQRDSALVAIAVVAAVYAPLRDRISRALRRLRSGSRDDPYAVVSALAEQLEGSDGPDAQLGAVVRAVGEAFRSPYVRIEIDRPSGERQVVQHGSPDGHEVRLPVVYRGEQIGRLTLSPAGRTELTERDQRLLGDVVRQAAAATRASELSEDLQAIRERLVSAREEERRRLRRDLHDSVGPSLAAVSLRIETARNVARRDPAAADRLLEAATEDVAAVLADVRRLAHDLRPPALDELGLVRALEELARRLEGHGLTISVRSEKAPLSLPAAVEVAAYRIVAEAVHNVVRHAGASRCVVSLRLGEPPDGERGSDPRGMADDVNDASAGQAHATRTLTVEVRDDGHGIRSDVVAGVGMLSLRERAAELGGTATVSCPDTGGTVVRASLPLGGRLAGPTGSDSLPVGSRSATGVTTDA</sequence>
<evidence type="ECO:0000256" key="9">
    <source>
        <dbReference type="SAM" id="MobiDB-lite"/>
    </source>
</evidence>
<dbReference type="GO" id="GO:0005524">
    <property type="term" value="F:ATP binding"/>
    <property type="evidence" value="ECO:0007669"/>
    <property type="project" value="UniProtKB-KW"/>
</dbReference>
<feature type="transmembrane region" description="Helical" evidence="10">
    <location>
        <begin position="76"/>
        <end position="103"/>
    </location>
</feature>
<dbReference type="CDD" id="cd16917">
    <property type="entry name" value="HATPase_UhpB-NarQ-NarX-like"/>
    <property type="match status" value="1"/>
</dbReference>
<dbReference type="PANTHER" id="PTHR24421">
    <property type="entry name" value="NITRATE/NITRITE SENSOR PROTEIN NARX-RELATED"/>
    <property type="match status" value="1"/>
</dbReference>
<feature type="transmembrane region" description="Helical" evidence="10">
    <location>
        <begin position="201"/>
        <end position="225"/>
    </location>
</feature>
<keyword evidence="5" id="KW-0547">Nucleotide-binding</keyword>
<name>W9G4X2_9MICO</name>
<keyword evidence="8" id="KW-0902">Two-component regulatory system</keyword>
<organism evidence="12 13">
    <name type="scientific">Intrasporangium oryzae NRRL B-24470</name>
    <dbReference type="NCBI Taxonomy" id="1386089"/>
    <lineage>
        <taxon>Bacteria</taxon>
        <taxon>Bacillati</taxon>
        <taxon>Actinomycetota</taxon>
        <taxon>Actinomycetes</taxon>
        <taxon>Micrococcales</taxon>
        <taxon>Intrasporangiaceae</taxon>
        <taxon>Intrasporangium</taxon>
    </lineage>
</organism>
<keyword evidence="10" id="KW-0812">Transmembrane</keyword>
<feature type="transmembrane region" description="Helical" evidence="10">
    <location>
        <begin position="295"/>
        <end position="322"/>
    </location>
</feature>
<evidence type="ECO:0000256" key="3">
    <source>
        <dbReference type="ARBA" id="ARBA00022553"/>
    </source>
</evidence>
<dbReference type="SUPFAM" id="SSF55874">
    <property type="entry name" value="ATPase domain of HSP90 chaperone/DNA topoisomerase II/histidine kinase"/>
    <property type="match status" value="1"/>
</dbReference>
<dbReference type="Pfam" id="PF07730">
    <property type="entry name" value="HisKA_3"/>
    <property type="match status" value="1"/>
</dbReference>
<dbReference type="eggNOG" id="COG4585">
    <property type="taxonomic scope" value="Bacteria"/>
</dbReference>
<dbReference type="GO" id="GO:0046983">
    <property type="term" value="F:protein dimerization activity"/>
    <property type="evidence" value="ECO:0007669"/>
    <property type="project" value="InterPro"/>
</dbReference>
<dbReference type="InterPro" id="IPR036890">
    <property type="entry name" value="HATPase_C_sf"/>
</dbReference>
<comment type="catalytic activity">
    <reaction evidence="1">
        <text>ATP + protein L-histidine = ADP + protein N-phospho-L-histidine.</text>
        <dbReference type="EC" id="2.7.13.3"/>
    </reaction>
</comment>
<dbReference type="PATRIC" id="fig|1386089.3.peg.2572"/>